<keyword evidence="2" id="KW-1185">Reference proteome</keyword>
<comment type="caution">
    <text evidence="1">The sequence shown here is derived from an EMBL/GenBank/DDBJ whole genome shotgun (WGS) entry which is preliminary data.</text>
</comment>
<evidence type="ECO:0000313" key="1">
    <source>
        <dbReference type="EMBL" id="NUU47996.1"/>
    </source>
</evidence>
<evidence type="ECO:0000313" key="2">
    <source>
        <dbReference type="Proteomes" id="UP000536441"/>
    </source>
</evidence>
<dbReference type="EMBL" id="JABMCH010000066">
    <property type="protein sequence ID" value="NUU47996.1"/>
    <property type="molecule type" value="Genomic_DNA"/>
</dbReference>
<gene>
    <name evidence="1" type="ORF">HP438_13565</name>
</gene>
<reference evidence="1 2" key="1">
    <citation type="submission" date="2020-05" db="EMBL/GenBank/DDBJ databases">
        <title>Genome Sequencing of Type Strains.</title>
        <authorList>
            <person name="Lemaire J.F."/>
            <person name="Inderbitzin P."/>
            <person name="Gregorio O.A."/>
            <person name="Collins S.B."/>
            <person name="Wespe N."/>
            <person name="Knight-Connoni V."/>
        </authorList>
    </citation>
    <scope>NUCLEOTIDE SEQUENCE [LARGE SCALE GENOMIC DNA]</scope>
    <source>
        <strain evidence="1 2">DSM 100049</strain>
    </source>
</reference>
<dbReference type="Proteomes" id="UP000536441">
    <property type="component" value="Unassembled WGS sequence"/>
</dbReference>
<dbReference type="AlphaFoldDB" id="A0A7Y6B5W2"/>
<accession>A0A7Y6B5W2</accession>
<name>A0A7Y6B5W2_9SPHN</name>
<protein>
    <submittedName>
        <fullName evidence="1">Uncharacterized protein</fullName>
    </submittedName>
</protein>
<organism evidence="1 2">
    <name type="scientific">Sphingomonas zeae</name>
    <dbReference type="NCBI Taxonomy" id="1646122"/>
    <lineage>
        <taxon>Bacteria</taxon>
        <taxon>Pseudomonadati</taxon>
        <taxon>Pseudomonadota</taxon>
        <taxon>Alphaproteobacteria</taxon>
        <taxon>Sphingomonadales</taxon>
        <taxon>Sphingomonadaceae</taxon>
        <taxon>Sphingomonas</taxon>
    </lineage>
</organism>
<dbReference type="RefSeq" id="WP_175312577.1">
    <property type="nucleotide sequence ID" value="NZ_CBCRYR010000082.1"/>
</dbReference>
<sequence length="218" mass="24073">MILLALLIQIDTALTFGEAKRLPPAVVGERLLKGENFRPIESFASFGATFEGPPGLVEARLFEQPVATPLGCTRQQWTVKFQAQESKESDSALPYDRYRATEVALPKPSGCAVANYVHLNPGISEAQGFAVLRQLEKLRSGRKNVTISCTEDDTASSFCMNKAAILSALARLTPWNIASDPNGFRVWLGTPGRTVTEVRFHSQRPSHVWVDRRFPAPF</sequence>
<proteinExistence type="predicted"/>